<feature type="transmembrane region" description="Helical" evidence="4">
    <location>
        <begin position="973"/>
        <end position="993"/>
    </location>
</feature>
<feature type="transmembrane region" description="Helical" evidence="4">
    <location>
        <begin position="778"/>
        <end position="800"/>
    </location>
</feature>
<feature type="transmembrane region" description="Helical" evidence="4">
    <location>
        <begin position="1068"/>
        <end position="1093"/>
    </location>
</feature>
<dbReference type="PROSITE" id="PS00086">
    <property type="entry name" value="CYTOCHROME_P450"/>
    <property type="match status" value="1"/>
</dbReference>
<dbReference type="GO" id="GO:0005506">
    <property type="term" value="F:iron ion binding"/>
    <property type="evidence" value="ECO:0007669"/>
    <property type="project" value="InterPro"/>
</dbReference>
<evidence type="ECO:0000256" key="3">
    <source>
        <dbReference type="ARBA" id="ARBA00022833"/>
    </source>
</evidence>
<feature type="transmembrane region" description="Helical" evidence="4">
    <location>
        <begin position="857"/>
        <end position="888"/>
    </location>
</feature>
<feature type="transmembrane region" description="Helical" evidence="4">
    <location>
        <begin position="12"/>
        <end position="29"/>
    </location>
</feature>
<feature type="transmembrane region" description="Helical" evidence="4">
    <location>
        <begin position="748"/>
        <end position="771"/>
    </location>
</feature>
<feature type="transmembrane region" description="Helical" evidence="4">
    <location>
        <begin position="1301"/>
        <end position="1325"/>
    </location>
</feature>
<evidence type="ECO:0000313" key="6">
    <source>
        <dbReference type="EMBL" id="KAG7556409.1"/>
    </source>
</evidence>
<feature type="transmembrane region" description="Helical" evidence="4">
    <location>
        <begin position="909"/>
        <end position="929"/>
    </location>
</feature>
<dbReference type="Proteomes" id="UP000694251">
    <property type="component" value="Chromosome 11"/>
</dbReference>
<dbReference type="GO" id="GO:0016705">
    <property type="term" value="F:oxidoreductase activity, acting on paired donors, with incorporation or reduction of molecular oxygen"/>
    <property type="evidence" value="ECO:0007669"/>
    <property type="project" value="InterPro"/>
</dbReference>
<evidence type="ECO:0000259" key="5">
    <source>
        <dbReference type="PROSITE" id="PS51292"/>
    </source>
</evidence>
<dbReference type="InterPro" id="IPR011016">
    <property type="entry name" value="Znf_RING-CH"/>
</dbReference>
<gene>
    <name evidence="6" type="ORF">ISN44_As11g024450</name>
</gene>
<dbReference type="InterPro" id="IPR001128">
    <property type="entry name" value="Cyt_P450"/>
</dbReference>
<evidence type="ECO:0000256" key="2">
    <source>
        <dbReference type="ARBA" id="ARBA00022771"/>
    </source>
</evidence>
<reference evidence="6 7" key="1">
    <citation type="submission" date="2020-12" db="EMBL/GenBank/DDBJ databases">
        <title>Concerted genomic and epigenomic changes stabilize Arabidopsis allopolyploids.</title>
        <authorList>
            <person name="Chen Z."/>
        </authorList>
    </citation>
    <scope>NUCLEOTIDE SEQUENCE [LARGE SCALE GENOMIC DNA]</scope>
    <source>
        <strain evidence="6">As9502</strain>
        <tissue evidence="6">Leaf</tissue>
    </source>
</reference>
<feature type="domain" description="RING-CH-type" evidence="5">
    <location>
        <begin position="623"/>
        <end position="684"/>
    </location>
</feature>
<keyword evidence="7" id="KW-1185">Reference proteome</keyword>
<feature type="transmembrane region" description="Helical" evidence="4">
    <location>
        <begin position="1408"/>
        <end position="1430"/>
    </location>
</feature>
<organism evidence="6 7">
    <name type="scientific">Arabidopsis suecica</name>
    <name type="common">Swedish thale-cress</name>
    <name type="synonym">Cardaminopsis suecica</name>
    <dbReference type="NCBI Taxonomy" id="45249"/>
    <lineage>
        <taxon>Eukaryota</taxon>
        <taxon>Viridiplantae</taxon>
        <taxon>Streptophyta</taxon>
        <taxon>Embryophyta</taxon>
        <taxon>Tracheophyta</taxon>
        <taxon>Spermatophyta</taxon>
        <taxon>Magnoliopsida</taxon>
        <taxon>eudicotyledons</taxon>
        <taxon>Gunneridae</taxon>
        <taxon>Pentapetalae</taxon>
        <taxon>rosids</taxon>
        <taxon>malvids</taxon>
        <taxon>Brassicales</taxon>
        <taxon>Brassicaceae</taxon>
        <taxon>Camelineae</taxon>
        <taxon>Arabidopsis</taxon>
    </lineage>
</organism>
<sequence>MESLMVEMAKTISWIVVIGVLCLGIRVYGKVMAEQWRVRRKLTMQGVKGPPPSIFRGNVPEMQKIQSQMMSNSKHYSGDNIIAHDYTSSLFPYLDLWRKQYVWCIVIVGIVSLGYHVYGRAVVEQWRMRRSLKMQGVKGPPPSIFNGNVSEMQRIQSEAKHCSGDNIISHDYSSSLFPHFDHWRKQYGRIYTYSTGLKQHLYINHPEMVKELSQTNTLNLGRITHITKRLNPILGNGIITSNGPHWAHQRRIIAHEFTHDKIKGMVGLMVESAMPMLNKWEEMVKRGGEMGCDIRVDEHLKDVSADVIARACFGSSFSKGKAIFSMIRDLLTAITKRSVLFRFNGFTDLVFGSKKKHGDVNIDALEMELESSIWETVKEREIECEEAHKKDLMQLILEGAMRSCDGNLWDKSAYRRFVVDNCKSIYFAGHDSTAVSVSWCLMLLALNPSWQIKIRDEILSSCKNGIPDAESIPNLKTVTMVIQETMRLYPPAPIVGREASTDIRLGDLVVPKGVCIWTLIPALHRDPEIWGPDANDFKPERFSDGISKACKYPQSYIPFGLGPRICLGKNFAMMEVKLSTFQSEEEEETREKQREKRVNILNMDVFPAEKNQALPAEETDKDDDDDGVDLCRICRSPETPDNPLRYPCACRGSIKYVHQQCLLLWLNRRGFKQCEVCGISYSFVPVYSENAPQKLPWHEFLIGLLLRAIRVVVWGFVILFNAYCYSLHPWGREVAIENQRVFRVSEKFAFLLAGCIYSGFIGYVMAVMVLLRFIVDHLFGIYLVNGLGFGVVARFGVVLWKYMGILSDWWHDHLIRFRLFHAIMVGPREEVILPRNARLHEFGAIRSFLFFLDDNSFAVLAISFCVSFFFVLLPFIMGKLVLALLLLFQRMEVAMQLLSGYSLGQEPVTVGYMTMLSLSFAYLGSFVTPSRKSIQTIARRLSLGFLLVAVAPPFLLWILAVKVWKNLSVVKDGFILCLKIGVLPLALGCWLDFCTLPIFGTRISKRLELLSNYPIIMIIHWAFGQICLMLAFNSMELIQKLVKKRLFWFLLDVTDPNYTITKLHIRQILFALAFHGSMMVIVVHLPIMTIFLISPSFFPIQFWIYDERIMFGSMAAYVFLVKLGPIEWLAELIKEAVEPIVHKWIITISSWLKLSEFLLENHADQNVRPLQNLDEWFLMYSIAEGSVVCFHGSQSDTNFEEDIGDNRFILRIGVILVLAALSMFLISTISMVFPILMGRVFFHSISFIIPFELKYDDLYGFWIGCYILRAIYIGTCFVFNHIMIGRTDLLLNLVLLWIRNALLFSIWISVIPALLGILIDLMIIIPLQVPLNEPPVYSFLRDWLIGLVVLHIWTYLTMFTCINCFATVAWREKLERIRNVGINWLPFTWLLQDIICSIMITLSTTLGFPFLVAYSLLPCLGVSVAVNLAVQRLIWPVLLAIIILGFVAKLTLDLFVYIHRVEYNDRYMVGDRVTDFTEDLE</sequence>
<dbReference type="GO" id="GO:0020037">
    <property type="term" value="F:heme binding"/>
    <property type="evidence" value="ECO:0007669"/>
    <property type="project" value="InterPro"/>
</dbReference>
<accession>A0A8T1ZBH3</accession>
<feature type="transmembrane region" description="Helical" evidence="4">
    <location>
        <begin position="941"/>
        <end position="961"/>
    </location>
</feature>
<dbReference type="CDD" id="cd16702">
    <property type="entry name" value="RING_CH-C4HC3_MARCH6"/>
    <property type="match status" value="1"/>
</dbReference>
<keyword evidence="1" id="KW-0479">Metal-binding</keyword>
<dbReference type="GO" id="GO:0036503">
    <property type="term" value="P:ERAD pathway"/>
    <property type="evidence" value="ECO:0007669"/>
    <property type="project" value="TreeGrafter"/>
</dbReference>
<dbReference type="OrthoDB" id="1108038at2759"/>
<feature type="transmembrane region" description="Helical" evidence="4">
    <location>
        <begin position="1437"/>
        <end position="1458"/>
    </location>
</feature>
<dbReference type="SMART" id="SM00744">
    <property type="entry name" value="RINGv"/>
    <property type="match status" value="1"/>
</dbReference>
<dbReference type="GO" id="GO:0008270">
    <property type="term" value="F:zinc ion binding"/>
    <property type="evidence" value="ECO:0007669"/>
    <property type="project" value="UniProtKB-KW"/>
</dbReference>
<feature type="transmembrane region" description="Helical" evidence="4">
    <location>
        <begin position="1013"/>
        <end position="1035"/>
    </location>
</feature>
<evidence type="ECO:0000256" key="4">
    <source>
        <dbReference type="SAM" id="Phobius"/>
    </source>
</evidence>
<keyword evidence="4" id="KW-1133">Transmembrane helix</keyword>
<dbReference type="PANTHER" id="PTHR13145:SF3">
    <property type="entry name" value="RING_FYVE_PHD ZINC FINGER SUPERFAMILY PROTEIN"/>
    <property type="match status" value="1"/>
</dbReference>
<dbReference type="PANTHER" id="PTHR13145">
    <property type="entry name" value="SSM4 PROTEIN"/>
    <property type="match status" value="1"/>
</dbReference>
<dbReference type="Pfam" id="PF00067">
    <property type="entry name" value="p450"/>
    <property type="match status" value="1"/>
</dbReference>
<feature type="transmembrane region" description="Helical" evidence="4">
    <location>
        <begin position="100"/>
        <end position="123"/>
    </location>
</feature>
<keyword evidence="4" id="KW-0472">Membrane</keyword>
<dbReference type="EMBL" id="JAEFBJ010000011">
    <property type="protein sequence ID" value="KAG7556409.1"/>
    <property type="molecule type" value="Genomic_DNA"/>
</dbReference>
<dbReference type="InterPro" id="IPR056521">
    <property type="entry name" value="MARCHF6-like_C"/>
</dbReference>
<dbReference type="PROSITE" id="PS51292">
    <property type="entry name" value="ZF_RING_CH"/>
    <property type="match status" value="1"/>
</dbReference>
<comment type="caution">
    <text evidence="6">The sequence shown here is derived from an EMBL/GenBank/DDBJ whole genome shotgun (WGS) entry which is preliminary data.</text>
</comment>
<keyword evidence="2" id="KW-0863">Zinc-finger</keyword>
<name>A0A8T1ZBH3_ARASU</name>
<proteinExistence type="predicted"/>
<protein>
    <submittedName>
        <fullName evidence="6">Zinc finger RING-CH-type</fullName>
    </submittedName>
</protein>
<dbReference type="Pfam" id="PF23113">
    <property type="entry name" value="MARCHF6_C"/>
    <property type="match status" value="1"/>
</dbReference>
<keyword evidence="3" id="KW-0862">Zinc</keyword>
<evidence type="ECO:0000313" key="7">
    <source>
        <dbReference type="Proteomes" id="UP000694251"/>
    </source>
</evidence>
<dbReference type="Pfam" id="PF12906">
    <property type="entry name" value="RINGv"/>
    <property type="match status" value="1"/>
</dbReference>
<feature type="transmembrane region" description="Helical" evidence="4">
    <location>
        <begin position="1345"/>
        <end position="1370"/>
    </location>
</feature>
<feature type="transmembrane region" description="Helical" evidence="4">
    <location>
        <begin position="704"/>
        <end position="728"/>
    </location>
</feature>
<dbReference type="InterPro" id="IPR017972">
    <property type="entry name" value="Cyt_P450_CS"/>
</dbReference>
<dbReference type="GO" id="GO:0005789">
    <property type="term" value="C:endoplasmic reticulum membrane"/>
    <property type="evidence" value="ECO:0007669"/>
    <property type="project" value="TreeGrafter"/>
</dbReference>
<keyword evidence="4" id="KW-0812">Transmembrane</keyword>
<evidence type="ECO:0000256" key="1">
    <source>
        <dbReference type="ARBA" id="ARBA00022723"/>
    </source>
</evidence>
<feature type="transmembrane region" description="Helical" evidence="4">
    <location>
        <begin position="1382"/>
        <end position="1402"/>
    </location>
</feature>
<feature type="transmembrane region" description="Helical" evidence="4">
    <location>
        <begin position="1208"/>
        <end position="1226"/>
    </location>
</feature>
<dbReference type="GO" id="GO:0004497">
    <property type="term" value="F:monooxygenase activity"/>
    <property type="evidence" value="ECO:0007669"/>
    <property type="project" value="InterPro"/>
</dbReference>
<feature type="transmembrane region" description="Helical" evidence="4">
    <location>
        <begin position="1259"/>
        <end position="1280"/>
    </location>
</feature>